<dbReference type="RefSeq" id="WP_204926513.1">
    <property type="nucleotide sequence ID" value="NZ_JAFEUC010000010.1"/>
</dbReference>
<gene>
    <name evidence="2" type="ORF">JQX11_20125</name>
</gene>
<dbReference type="Gene3D" id="3.40.50.1460">
    <property type="match status" value="1"/>
</dbReference>
<feature type="region of interest" description="Disordered" evidence="1">
    <location>
        <begin position="243"/>
        <end position="271"/>
    </location>
</feature>
<dbReference type="Proteomes" id="UP001518872">
    <property type="component" value="Unassembled WGS sequence"/>
</dbReference>
<dbReference type="InterPro" id="IPR011990">
    <property type="entry name" value="TPR-like_helical_dom_sf"/>
</dbReference>
<organism evidence="2 3">
    <name type="scientific">Micromonospora humida</name>
    <dbReference type="NCBI Taxonomy" id="2809018"/>
    <lineage>
        <taxon>Bacteria</taxon>
        <taxon>Bacillati</taxon>
        <taxon>Actinomycetota</taxon>
        <taxon>Actinomycetes</taxon>
        <taxon>Micromonosporales</taxon>
        <taxon>Micromonosporaceae</taxon>
        <taxon>Micromonospora</taxon>
    </lineage>
</organism>
<accession>A0ABS2IZA3</accession>
<sequence length="1603" mass="177213">MTAAHQPRFDPAQSRAVLLGVSSYAHLGLTVPAAEDNLAALAEAFADPAVWGLPKRRIAVVHDPTADDLAGYVEDAARLVGRDGVLVVYFSGHAVLVGRSLRLLPHEATDTSGKEFPVERFVAAARGTDAQRCLLILDCCHAGNASLVLPSEALHLDEDRGWQLLAAVRSGPALDAGPDDLHTPFTWALLGALKHGRTDAPEWLSPAEVLREAGELLVDAGYPAPARSPVEFDRGWVRNPAWRPPEKRPVPFPRRPAGSPTDQGERSGFDSAWPARQVPFAGRVPELARGAASLGVPQGAVLPVVGPRHAGKRYFVDEVLARFAEEAGRLDEVALLRLDIPNSSAPEPVLGVLARELDVTIDDVTDYGMDYAEAVRTTLAEELQRQLHRRRLILFVEGSRLGTRPEAVRAQLDRLLKLSAFDRALVIVATRAEIQLSGDGQFRYLPVIQLRELDEDEATALVDQVLSDPLYGGGLTITGLAEGRLWTELDDKLVRLPGVLHNGVDELANDVLNKRIEQPGVEHLVDALLRRSAATVGAGLRDVDCFALWTGTDGKRGRPGALAVLTAWAITDGLWLSTELLESMGCGLTPQATHHLVEARILTQQERDGTLWHDLGRSTRHALSNALTATLRGSGGDNVYGRALVDGAELTPDQLDEPVAEAMFALIMAMLRQRQRHPANSDRHVMLGVDRAIGCLDEAVVAGYPRLRETLTKLAAAHSGDAAFSPVRLEATAVVATDGPVTVPTDAVAPPVEADVPADRPVRATGYPVVAGAARLNQAMRATGQSQQVREAFVAAADAVAEAIGQADRDALSHRLLKSIDTALFIGGRRLRAGTSLLPARERAAPVLADCARVAGGNRPDLITVAISWLLNTVDLQLTSGRVPAARDALGTAFELFELMPEPVTLRDRFAVLQMRHRLLSGRARGERTLAERVATLTEATAAVSEGLALSGSDSDRGLWSMRLCGVATLLVAEQPTFADQEATGRRVVEELTAAWGSPARWPGDTRMYVWRLLHAVHRSDPDVVSQLEAARRTTALVLTDGEFPLFPGIEAEVHLFVAHCLRRNNRFAEATTEAEVALECAKRAHEDRPSARSLLRELRIQRELGSWRAEIDASPRGGDAPRTRPRDQKLLRRIREVQNWLAEQEHTTWHHAVLDLWCHRARWSSEGNLLAAATPEGVERLERRKRLRPEDLVEIRRVYRLRRDKLDGHLRRFSHSIELLQMEVGLERQYRRWLGVGEQQPDEQGVHRRNDVDNSTVWELIRAAERRWPDHPGVLEVRAEFHRYIWEYRQAIETYRRLIVTASDGRGRLRYGLAMVEAIVGYAHFGWPRNDPDPRPLLLEAGELLAAEEREGPLLEQLVILRTRVDLELNREIAWSDVENVATEIMSDGGYTEGVARMLNRRRSGDAVVTSLADRGVWRIAEGSEFADQLNRVFHPTPRVRPPADREVTDESHSTIADLLRENFTEVQLLRGLGAVYLRMAELRRDPEKAVKAFHFFDGCRVFQQVHLAGRVTPVTMFLMARAILLAAELTSSADPIAEPCPREGRSWLEYAEQRLQSSKDQSVGEFGKQCSHFHKETGKLLRTIQARQGMEKMANLRRRPR</sequence>
<name>A0ABS2IZA3_9ACTN</name>
<proteinExistence type="predicted"/>
<comment type="caution">
    <text evidence="2">The sequence shown here is derived from an EMBL/GenBank/DDBJ whole genome shotgun (WGS) entry which is preliminary data.</text>
</comment>
<dbReference type="SUPFAM" id="SSF48452">
    <property type="entry name" value="TPR-like"/>
    <property type="match status" value="1"/>
</dbReference>
<protein>
    <submittedName>
        <fullName evidence="2">Caspase family protein</fullName>
    </submittedName>
</protein>
<evidence type="ECO:0000256" key="1">
    <source>
        <dbReference type="SAM" id="MobiDB-lite"/>
    </source>
</evidence>
<evidence type="ECO:0000313" key="2">
    <source>
        <dbReference type="EMBL" id="MBM7078631.1"/>
    </source>
</evidence>
<dbReference type="EMBL" id="JAFEUC010000010">
    <property type="protein sequence ID" value="MBM7078631.1"/>
    <property type="molecule type" value="Genomic_DNA"/>
</dbReference>
<keyword evidence="3" id="KW-1185">Reference proteome</keyword>
<reference evidence="2 3" key="1">
    <citation type="submission" date="2021-02" db="EMBL/GenBank/DDBJ databases">
        <authorList>
            <person name="Ra J.-S."/>
        </authorList>
    </citation>
    <scope>NUCLEOTIDE SEQUENCE [LARGE SCALE GENOMIC DNA]</scope>
    <source>
        <strain evidence="2 3">MMS20-R1-14</strain>
    </source>
</reference>
<evidence type="ECO:0000313" key="3">
    <source>
        <dbReference type="Proteomes" id="UP001518872"/>
    </source>
</evidence>